<proteinExistence type="predicted"/>
<dbReference type="PANTHER" id="PTHR34605">
    <property type="entry name" value="PHAGE_INTEGRASE DOMAIN-CONTAINING PROTEIN"/>
    <property type="match status" value="1"/>
</dbReference>
<dbReference type="Proteomes" id="UP001186944">
    <property type="component" value="Unassembled WGS sequence"/>
</dbReference>
<evidence type="ECO:0000259" key="3">
    <source>
        <dbReference type="PROSITE" id="PS51898"/>
    </source>
</evidence>
<dbReference type="GO" id="GO:0006310">
    <property type="term" value="P:DNA recombination"/>
    <property type="evidence" value="ECO:0007669"/>
    <property type="project" value="UniProtKB-KW"/>
</dbReference>
<dbReference type="InterPro" id="IPR013762">
    <property type="entry name" value="Integrase-like_cat_sf"/>
</dbReference>
<sequence>MCQYQHNITTYNDDISELPEGLAGKMGLVASLVSECRSTSTVKGYYSSFMRWKKWAIQNSIQECLPARSLHVAIYLSCLVQQSKSPSPVIQAFYGIKWAHSVISVKSPTDSDLVKNVLEGAKRRLSHSVQKKEPITPDLIDKMYDATFQEGNLYNQRTICACLLSYSGFLRVSELLSLKICDISFFTTHMSIFIEKSKTDIYRDGNWLVISRTGTKLCPVMNLEKLFSYANLEFSDTYLFRNLT</sequence>
<dbReference type="InterPro" id="IPR052925">
    <property type="entry name" value="Phage_Integrase-like_Recomb"/>
</dbReference>
<evidence type="ECO:0000313" key="5">
    <source>
        <dbReference type="Proteomes" id="UP001186944"/>
    </source>
</evidence>
<dbReference type="Gene3D" id="1.10.443.10">
    <property type="entry name" value="Intergrase catalytic core"/>
    <property type="match status" value="1"/>
</dbReference>
<gene>
    <name evidence="4" type="ORF">FSP39_011571</name>
</gene>
<comment type="caution">
    <text evidence="4">The sequence shown here is derived from an EMBL/GenBank/DDBJ whole genome shotgun (WGS) entry which is preliminary data.</text>
</comment>
<organism evidence="4 5">
    <name type="scientific">Pinctada imbricata</name>
    <name type="common">Atlantic pearl-oyster</name>
    <name type="synonym">Pinctada martensii</name>
    <dbReference type="NCBI Taxonomy" id="66713"/>
    <lineage>
        <taxon>Eukaryota</taxon>
        <taxon>Metazoa</taxon>
        <taxon>Spiralia</taxon>
        <taxon>Lophotrochozoa</taxon>
        <taxon>Mollusca</taxon>
        <taxon>Bivalvia</taxon>
        <taxon>Autobranchia</taxon>
        <taxon>Pteriomorphia</taxon>
        <taxon>Pterioida</taxon>
        <taxon>Pterioidea</taxon>
        <taxon>Pteriidae</taxon>
        <taxon>Pinctada</taxon>
    </lineage>
</organism>
<dbReference type="SUPFAM" id="SSF56349">
    <property type="entry name" value="DNA breaking-rejoining enzymes"/>
    <property type="match status" value="1"/>
</dbReference>
<dbReference type="GO" id="GO:0003677">
    <property type="term" value="F:DNA binding"/>
    <property type="evidence" value="ECO:0007669"/>
    <property type="project" value="UniProtKB-KW"/>
</dbReference>
<evidence type="ECO:0000313" key="4">
    <source>
        <dbReference type="EMBL" id="KAK3107307.1"/>
    </source>
</evidence>
<keyword evidence="2" id="KW-0233">DNA recombination</keyword>
<dbReference type="PANTHER" id="PTHR34605:SF6">
    <property type="entry name" value="TYR RECOMBINASE DOMAIN-CONTAINING PROTEIN"/>
    <property type="match status" value="1"/>
</dbReference>
<dbReference type="PROSITE" id="PS51898">
    <property type="entry name" value="TYR_RECOMBINASE"/>
    <property type="match status" value="1"/>
</dbReference>
<dbReference type="Gene3D" id="1.10.150.130">
    <property type="match status" value="1"/>
</dbReference>
<evidence type="ECO:0000256" key="1">
    <source>
        <dbReference type="ARBA" id="ARBA00023125"/>
    </source>
</evidence>
<feature type="domain" description="Tyr recombinase" evidence="3">
    <location>
        <begin position="130"/>
        <end position="244"/>
    </location>
</feature>
<dbReference type="InterPro" id="IPR011010">
    <property type="entry name" value="DNA_brk_join_enz"/>
</dbReference>
<keyword evidence="1" id="KW-0238">DNA-binding</keyword>
<dbReference type="SUPFAM" id="SSF47823">
    <property type="entry name" value="lambda integrase-like, N-terminal domain"/>
    <property type="match status" value="1"/>
</dbReference>
<accession>A0AA88YS62</accession>
<dbReference type="AlphaFoldDB" id="A0AA88YS62"/>
<keyword evidence="5" id="KW-1185">Reference proteome</keyword>
<reference evidence="4" key="1">
    <citation type="submission" date="2019-08" db="EMBL/GenBank/DDBJ databases">
        <title>The improved chromosome-level genome for the pearl oyster Pinctada fucata martensii using PacBio sequencing and Hi-C.</title>
        <authorList>
            <person name="Zheng Z."/>
        </authorList>
    </citation>
    <scope>NUCLEOTIDE SEQUENCE</scope>
    <source>
        <strain evidence="4">ZZ-2019</strain>
        <tissue evidence="4">Adductor muscle</tissue>
    </source>
</reference>
<dbReference type="GO" id="GO:0015074">
    <property type="term" value="P:DNA integration"/>
    <property type="evidence" value="ECO:0007669"/>
    <property type="project" value="InterPro"/>
</dbReference>
<protein>
    <recommendedName>
        <fullName evidence="3">Tyr recombinase domain-containing protein</fullName>
    </recommendedName>
</protein>
<evidence type="ECO:0000256" key="2">
    <source>
        <dbReference type="ARBA" id="ARBA00023172"/>
    </source>
</evidence>
<name>A0AA88YS62_PINIB</name>
<dbReference type="InterPro" id="IPR010998">
    <property type="entry name" value="Integrase_recombinase_N"/>
</dbReference>
<dbReference type="EMBL" id="VSWD01000002">
    <property type="protein sequence ID" value="KAK3107307.1"/>
    <property type="molecule type" value="Genomic_DNA"/>
</dbReference>
<dbReference type="InterPro" id="IPR002104">
    <property type="entry name" value="Integrase_catalytic"/>
</dbReference>